<feature type="non-terminal residue" evidence="1">
    <location>
        <position position="97"/>
    </location>
</feature>
<dbReference type="Proteomes" id="UP000030758">
    <property type="component" value="Unassembled WGS sequence"/>
</dbReference>
<name>A0A085MFT9_9BILA</name>
<organism evidence="1 3">
    <name type="scientific">Trichuris suis</name>
    <name type="common">pig whipworm</name>
    <dbReference type="NCBI Taxonomy" id="68888"/>
    <lineage>
        <taxon>Eukaryota</taxon>
        <taxon>Metazoa</taxon>
        <taxon>Ecdysozoa</taxon>
        <taxon>Nematoda</taxon>
        <taxon>Enoplea</taxon>
        <taxon>Dorylaimia</taxon>
        <taxon>Trichinellida</taxon>
        <taxon>Trichuridae</taxon>
        <taxon>Trichuris</taxon>
    </lineage>
</organism>
<accession>A0A085MFT9</accession>
<evidence type="ECO:0000313" key="2">
    <source>
        <dbReference type="EMBL" id="KFD66030.1"/>
    </source>
</evidence>
<dbReference type="Proteomes" id="UP000030764">
    <property type="component" value="Unassembled WGS sequence"/>
</dbReference>
<dbReference type="EMBL" id="KL363196">
    <property type="protein sequence ID" value="KFD56085.1"/>
    <property type="molecule type" value="Genomic_DNA"/>
</dbReference>
<evidence type="ECO:0000313" key="1">
    <source>
        <dbReference type="EMBL" id="KFD56085.1"/>
    </source>
</evidence>
<reference evidence="1 3" key="1">
    <citation type="journal article" date="2014" name="Nat. Genet.">
        <title>Genome and transcriptome of the porcine whipworm Trichuris suis.</title>
        <authorList>
            <person name="Jex A.R."/>
            <person name="Nejsum P."/>
            <person name="Schwarz E.M."/>
            <person name="Hu L."/>
            <person name="Young N.D."/>
            <person name="Hall R.S."/>
            <person name="Korhonen P.K."/>
            <person name="Liao S."/>
            <person name="Thamsborg S."/>
            <person name="Xia J."/>
            <person name="Xu P."/>
            <person name="Wang S."/>
            <person name="Scheerlinck J.P."/>
            <person name="Hofmann A."/>
            <person name="Sternberg P.W."/>
            <person name="Wang J."/>
            <person name="Gasser R.B."/>
        </authorList>
    </citation>
    <scope>NUCLEOTIDE SEQUENCE [LARGE SCALE GENOMIC DNA]</scope>
    <source>
        <strain evidence="2">DCEP-RM93F</strain>
        <strain evidence="1">DCEP-RM93M</strain>
    </source>
</reference>
<protein>
    <submittedName>
        <fullName evidence="1">Uncharacterized protein</fullName>
    </submittedName>
</protein>
<dbReference type="EMBL" id="KL367529">
    <property type="protein sequence ID" value="KFD66030.1"/>
    <property type="molecule type" value="Genomic_DNA"/>
</dbReference>
<evidence type="ECO:0000313" key="3">
    <source>
        <dbReference type="Proteomes" id="UP000030764"/>
    </source>
</evidence>
<keyword evidence="3" id="KW-1185">Reference proteome</keyword>
<sequence>MAMEHHGEESSPYFQRIRRETVSIAKVPDYYAKYVSDRRLFLELAIVFDLSMYEKYGRNKETLNDRATQVATLVNSVRIFALQRLPVQAKRLPGLLL</sequence>
<dbReference type="AlphaFoldDB" id="A0A085MFT9"/>
<proteinExistence type="predicted"/>
<gene>
    <name evidence="1" type="ORF">M513_03209</name>
    <name evidence="2" type="ORF">M514_03209</name>
</gene>